<dbReference type="Proteomes" id="UP000019277">
    <property type="component" value="Unassembled WGS sequence"/>
</dbReference>
<accession>W7INP1</accession>
<evidence type="ECO:0000313" key="2">
    <source>
        <dbReference type="EMBL" id="EWC62510.1"/>
    </source>
</evidence>
<protein>
    <submittedName>
        <fullName evidence="2">Uncharacterized protein</fullName>
    </submittedName>
</protein>
<dbReference type="EMBL" id="AYXG01000077">
    <property type="protein sequence ID" value="EWC62510.1"/>
    <property type="molecule type" value="Genomic_DNA"/>
</dbReference>
<feature type="region of interest" description="Disordered" evidence="1">
    <location>
        <begin position="22"/>
        <end position="50"/>
    </location>
</feature>
<comment type="caution">
    <text evidence="2">The sequence shown here is derived from an EMBL/GenBank/DDBJ whole genome shotgun (WGS) entry which is preliminary data.</text>
</comment>
<keyword evidence="3" id="KW-1185">Reference proteome</keyword>
<evidence type="ECO:0000313" key="3">
    <source>
        <dbReference type="Proteomes" id="UP000019277"/>
    </source>
</evidence>
<organism evidence="2 3">
    <name type="scientific">Actinokineospora spheciospongiae</name>
    <dbReference type="NCBI Taxonomy" id="909613"/>
    <lineage>
        <taxon>Bacteria</taxon>
        <taxon>Bacillati</taxon>
        <taxon>Actinomycetota</taxon>
        <taxon>Actinomycetes</taxon>
        <taxon>Pseudonocardiales</taxon>
        <taxon>Pseudonocardiaceae</taxon>
        <taxon>Actinokineospora</taxon>
    </lineage>
</organism>
<gene>
    <name evidence="2" type="ORF">UO65_2197</name>
</gene>
<dbReference type="STRING" id="909613.UO65_2197"/>
<dbReference type="AlphaFoldDB" id="W7INP1"/>
<proteinExistence type="predicted"/>
<dbReference type="RefSeq" id="WP_181399926.1">
    <property type="nucleotide sequence ID" value="NZ_AYXG01000077.1"/>
</dbReference>
<evidence type="ECO:0000256" key="1">
    <source>
        <dbReference type="SAM" id="MobiDB-lite"/>
    </source>
</evidence>
<reference evidence="2 3" key="1">
    <citation type="journal article" date="2014" name="Genome Announc.">
        <title>Draft Genome Sequence of the Antitrypanosomally Active Sponge-Associated Bacterium Actinokineospora sp. Strain EG49.</title>
        <authorList>
            <person name="Harjes J."/>
            <person name="Ryu T."/>
            <person name="Abdelmohsen U.R."/>
            <person name="Moitinho-Silva L."/>
            <person name="Horn H."/>
            <person name="Ravasi T."/>
            <person name="Hentschel U."/>
        </authorList>
    </citation>
    <scope>NUCLEOTIDE SEQUENCE [LARGE SCALE GENOMIC DNA]</scope>
    <source>
        <strain evidence="2 3">EG49</strain>
    </source>
</reference>
<accession>A0A8E3BH24</accession>
<sequence length="50" mass="5576">MAGLLNRIKAFLSGPKGRAMMDKARQAAQDPRNQQRAKAAVAKLRNGRRR</sequence>
<name>W7INP1_9PSEU</name>